<keyword evidence="3" id="KW-0862">Zinc</keyword>
<dbReference type="PANTHER" id="PTHR46600:SF11">
    <property type="entry name" value="THAP DOMAIN-CONTAINING PROTEIN 10"/>
    <property type="match status" value="1"/>
</dbReference>
<feature type="domain" description="THAP-type" evidence="6">
    <location>
        <begin position="1"/>
        <end position="85"/>
    </location>
</feature>
<dbReference type="AlphaFoldDB" id="A0A5E4MI66"/>
<evidence type="ECO:0000256" key="3">
    <source>
        <dbReference type="ARBA" id="ARBA00022833"/>
    </source>
</evidence>
<evidence type="ECO:0000256" key="2">
    <source>
        <dbReference type="ARBA" id="ARBA00022771"/>
    </source>
</evidence>
<dbReference type="Pfam" id="PF05485">
    <property type="entry name" value="THAP"/>
    <property type="match status" value="1"/>
</dbReference>
<accession>A0A5E4MI66</accession>
<name>A0A5E4MI66_9HEMI</name>
<dbReference type="GO" id="GO:0043565">
    <property type="term" value="F:sequence-specific DNA binding"/>
    <property type="evidence" value="ECO:0007669"/>
    <property type="project" value="InterPro"/>
</dbReference>
<keyword evidence="1" id="KW-0479">Metal-binding</keyword>
<evidence type="ECO:0000259" key="6">
    <source>
        <dbReference type="PROSITE" id="PS50950"/>
    </source>
</evidence>
<dbReference type="Proteomes" id="UP000325440">
    <property type="component" value="Unassembled WGS sequence"/>
</dbReference>
<dbReference type="OrthoDB" id="6627436at2759"/>
<protein>
    <submittedName>
        <fullName evidence="7">Zinc finger, C2CH-type</fullName>
    </submittedName>
</protein>
<keyword evidence="8" id="KW-1185">Reference proteome</keyword>
<evidence type="ECO:0000256" key="5">
    <source>
        <dbReference type="PROSITE-ProRule" id="PRU00309"/>
    </source>
</evidence>
<proteinExistence type="predicted"/>
<dbReference type="PROSITE" id="PS50950">
    <property type="entry name" value="ZF_THAP"/>
    <property type="match status" value="1"/>
</dbReference>
<dbReference type="GO" id="GO:0008270">
    <property type="term" value="F:zinc ion binding"/>
    <property type="evidence" value="ECO:0007669"/>
    <property type="project" value="UniProtKB-KW"/>
</dbReference>
<evidence type="ECO:0000256" key="4">
    <source>
        <dbReference type="ARBA" id="ARBA00023125"/>
    </source>
</evidence>
<dbReference type="EMBL" id="CABPRJ010000505">
    <property type="protein sequence ID" value="VVC30117.1"/>
    <property type="molecule type" value="Genomic_DNA"/>
</dbReference>
<gene>
    <name evidence="7" type="ORF">CINCED_3A016356</name>
</gene>
<keyword evidence="2 5" id="KW-0863">Zinc-finger</keyword>
<dbReference type="InterPro" id="IPR006612">
    <property type="entry name" value="THAP_Znf"/>
</dbReference>
<dbReference type="InterPro" id="IPR026516">
    <property type="entry name" value="THAP1/10"/>
</dbReference>
<dbReference type="SMART" id="SM00980">
    <property type="entry name" value="THAP"/>
    <property type="match status" value="1"/>
</dbReference>
<organism evidence="7 8">
    <name type="scientific">Cinara cedri</name>
    <dbReference type="NCBI Taxonomy" id="506608"/>
    <lineage>
        <taxon>Eukaryota</taxon>
        <taxon>Metazoa</taxon>
        <taxon>Ecdysozoa</taxon>
        <taxon>Arthropoda</taxon>
        <taxon>Hexapoda</taxon>
        <taxon>Insecta</taxon>
        <taxon>Pterygota</taxon>
        <taxon>Neoptera</taxon>
        <taxon>Paraneoptera</taxon>
        <taxon>Hemiptera</taxon>
        <taxon>Sternorrhyncha</taxon>
        <taxon>Aphidomorpha</taxon>
        <taxon>Aphidoidea</taxon>
        <taxon>Aphididae</taxon>
        <taxon>Lachninae</taxon>
        <taxon>Cinara</taxon>
    </lineage>
</organism>
<evidence type="ECO:0000313" key="8">
    <source>
        <dbReference type="Proteomes" id="UP000325440"/>
    </source>
</evidence>
<dbReference type="PANTHER" id="PTHR46600">
    <property type="entry name" value="THAP DOMAIN-CONTAINING"/>
    <property type="match status" value="1"/>
</dbReference>
<dbReference type="SUPFAM" id="SSF57716">
    <property type="entry name" value="Glucocorticoid receptor-like (DNA-binding domain)"/>
    <property type="match status" value="1"/>
</dbReference>
<evidence type="ECO:0000313" key="7">
    <source>
        <dbReference type="EMBL" id="VVC30117.1"/>
    </source>
</evidence>
<keyword evidence="4 5" id="KW-0238">DNA-binding</keyword>
<reference evidence="7 8" key="1">
    <citation type="submission" date="2019-08" db="EMBL/GenBank/DDBJ databases">
        <authorList>
            <person name="Alioto T."/>
            <person name="Alioto T."/>
            <person name="Gomez Garrido J."/>
        </authorList>
    </citation>
    <scope>NUCLEOTIDE SEQUENCE [LARGE SCALE GENOMIC DNA]</scope>
</reference>
<evidence type="ECO:0000256" key="1">
    <source>
        <dbReference type="ARBA" id="ARBA00022723"/>
    </source>
</evidence>
<sequence length="219" mass="24795">MGKAAYKCCVKGCTNIGGISHRFPNPRKNLQLQKKWIQLLGSDEFKGLSPNDIYYKKRICSIHFSSNCYSAGTKVLNFNAVPSLNLMVIDEISSTDTNETNNCCNLAETNENPSSTCSIKPTGVSVDDQSIKVKSIYQSFMRTQRATVSFKSVDALKLLERELIKVMWISARVKLKVSSIKRFRCLGYDHTRYSCKRPDHFEVFREDSYLMKASGELTS</sequence>